<proteinExistence type="inferred from homology"/>
<dbReference type="GO" id="GO:0006508">
    <property type="term" value="P:proteolysis"/>
    <property type="evidence" value="ECO:0007669"/>
    <property type="project" value="InterPro"/>
</dbReference>
<feature type="domain" description="Peptidase S49" evidence="2">
    <location>
        <begin position="139"/>
        <end position="283"/>
    </location>
</feature>
<dbReference type="PANTHER" id="PTHR42987">
    <property type="entry name" value="PEPTIDASE S49"/>
    <property type="match status" value="1"/>
</dbReference>
<accession>A0A1R4HVG9</accession>
<reference evidence="3 4" key="1">
    <citation type="submission" date="2017-02" db="EMBL/GenBank/DDBJ databases">
        <authorList>
            <person name="Dridi B."/>
        </authorList>
    </citation>
    <scope>NUCLEOTIDE SEQUENCE [LARGE SCALE GENOMIC DNA]</scope>
    <source>
        <strain evidence="3 4">JB380</strain>
    </source>
</reference>
<dbReference type="InterPro" id="IPR029045">
    <property type="entry name" value="ClpP/crotonase-like_dom_sf"/>
</dbReference>
<evidence type="ECO:0000313" key="3">
    <source>
        <dbReference type="EMBL" id="SJN11552.1"/>
    </source>
</evidence>
<gene>
    <name evidence="3" type="ORF">CZ787_06180</name>
</gene>
<dbReference type="Gene3D" id="6.20.330.10">
    <property type="match status" value="1"/>
</dbReference>
<dbReference type="AlphaFoldDB" id="A0A1R4HVG9"/>
<dbReference type="Proteomes" id="UP000196331">
    <property type="component" value="Unassembled WGS sequence"/>
</dbReference>
<dbReference type="InterPro" id="IPR002142">
    <property type="entry name" value="Peptidase_S49"/>
</dbReference>
<organism evidence="3 4">
    <name type="scientific">Halomonas citrativorans</name>
    <dbReference type="NCBI Taxonomy" id="2742612"/>
    <lineage>
        <taxon>Bacteria</taxon>
        <taxon>Pseudomonadati</taxon>
        <taxon>Pseudomonadota</taxon>
        <taxon>Gammaproteobacteria</taxon>
        <taxon>Oceanospirillales</taxon>
        <taxon>Halomonadaceae</taxon>
        <taxon>Halomonas</taxon>
    </lineage>
</organism>
<dbReference type="PANTHER" id="PTHR42987:SF4">
    <property type="entry name" value="PROTEASE SOHB-RELATED"/>
    <property type="match status" value="1"/>
</dbReference>
<comment type="caution">
    <text evidence="3">The sequence shown here is derived from an EMBL/GenBank/DDBJ whole genome shotgun (WGS) entry which is preliminary data.</text>
</comment>
<dbReference type="OrthoDB" id="6999246at2"/>
<dbReference type="SUPFAM" id="SSF52096">
    <property type="entry name" value="ClpP/crotonase"/>
    <property type="match status" value="1"/>
</dbReference>
<dbReference type="EMBL" id="FUKM01000023">
    <property type="protein sequence ID" value="SJN11552.1"/>
    <property type="molecule type" value="Genomic_DNA"/>
</dbReference>
<comment type="similarity">
    <text evidence="1">Belongs to the peptidase S49 family.</text>
</comment>
<dbReference type="InterPro" id="IPR033855">
    <property type="entry name" value="Protein_C"/>
</dbReference>
<protein>
    <submittedName>
        <fullName evidence="3">Phage protein</fullName>
    </submittedName>
</protein>
<dbReference type="CDD" id="cd07022">
    <property type="entry name" value="S49_Sppa_36K_type"/>
    <property type="match status" value="1"/>
</dbReference>
<dbReference type="Pfam" id="PF01343">
    <property type="entry name" value="Peptidase_S49"/>
    <property type="match status" value="1"/>
</dbReference>
<dbReference type="GO" id="GO:0008233">
    <property type="term" value="F:peptidase activity"/>
    <property type="evidence" value="ECO:0007669"/>
    <property type="project" value="InterPro"/>
</dbReference>
<name>A0A1R4HVG9_9GAMM</name>
<evidence type="ECO:0000313" key="4">
    <source>
        <dbReference type="Proteomes" id="UP000196331"/>
    </source>
</evidence>
<dbReference type="RefSeq" id="WP_087107207.1">
    <property type="nucleotide sequence ID" value="NZ_FUKM01000023.1"/>
</dbReference>
<evidence type="ECO:0000259" key="2">
    <source>
        <dbReference type="Pfam" id="PF01343"/>
    </source>
</evidence>
<dbReference type="Gene3D" id="3.90.226.10">
    <property type="entry name" value="2-enoyl-CoA Hydratase, Chain A, domain 1"/>
    <property type="match status" value="1"/>
</dbReference>
<sequence>MHAMINYPHIASMVFNTPLYATPTLVQAVRSVLEPRLLGRTSDMPQSLGMDSGSGEDREMQRLQVSGRIAVIPVHGVLVARRGHINAACEELLSYERLRSQITAALKHEMVEEIVLDFHTGGGHAMGCKELADFIRASTTIKPITALVNFAAYSAGYYLAASCSRIVASPTAGVGSIGVIIETYEVSRWEEEIGIKYNTYFRGDHKNNGSPHEPITDQAVQEINQMLDGAYSEFTESVASFRGLDLSAVVDTQARLFRPQEALSAKLIDEIAPAQDAIDTIAQRYTSNTGTTPRNNRSIRAQARALNTSCQL</sequence>
<evidence type="ECO:0000256" key="1">
    <source>
        <dbReference type="ARBA" id="ARBA00008683"/>
    </source>
</evidence>